<dbReference type="Pfam" id="PF04548">
    <property type="entry name" value="AIG1"/>
    <property type="match status" value="1"/>
</dbReference>
<evidence type="ECO:0000256" key="4">
    <source>
        <dbReference type="SAM" id="MobiDB-lite"/>
    </source>
</evidence>
<dbReference type="InterPro" id="IPR006703">
    <property type="entry name" value="G_AIG1"/>
</dbReference>
<organism evidence="6 7">
    <name type="scientific">Cirrhinus mrigala</name>
    <name type="common">Mrigala</name>
    <dbReference type="NCBI Taxonomy" id="683832"/>
    <lineage>
        <taxon>Eukaryota</taxon>
        <taxon>Metazoa</taxon>
        <taxon>Chordata</taxon>
        <taxon>Craniata</taxon>
        <taxon>Vertebrata</taxon>
        <taxon>Euteleostomi</taxon>
        <taxon>Actinopterygii</taxon>
        <taxon>Neopterygii</taxon>
        <taxon>Teleostei</taxon>
        <taxon>Ostariophysi</taxon>
        <taxon>Cypriniformes</taxon>
        <taxon>Cyprinidae</taxon>
        <taxon>Labeoninae</taxon>
        <taxon>Labeonini</taxon>
        <taxon>Cirrhinus</taxon>
    </lineage>
</organism>
<dbReference type="EMBL" id="JAMKFB020000018">
    <property type="protein sequence ID" value="KAL0168484.1"/>
    <property type="molecule type" value="Genomic_DNA"/>
</dbReference>
<feature type="domain" description="AIG1-type G" evidence="5">
    <location>
        <begin position="61"/>
        <end position="254"/>
    </location>
</feature>
<dbReference type="Proteomes" id="UP001529510">
    <property type="component" value="Unassembled WGS sequence"/>
</dbReference>
<dbReference type="SUPFAM" id="SSF52540">
    <property type="entry name" value="P-loop containing nucleoside triphosphate hydrolases"/>
    <property type="match status" value="1"/>
</dbReference>
<name>A0ABD0P300_CIRMR</name>
<proteinExistence type="inferred from homology"/>
<feature type="coiled-coil region" evidence="3">
    <location>
        <begin position="417"/>
        <end position="468"/>
    </location>
</feature>
<dbReference type="InterPro" id="IPR025662">
    <property type="entry name" value="Sigma_54_int_dom_ATP-bd_1"/>
</dbReference>
<evidence type="ECO:0000313" key="6">
    <source>
        <dbReference type="EMBL" id="KAL0168484.1"/>
    </source>
</evidence>
<reference evidence="6 7" key="1">
    <citation type="submission" date="2024-05" db="EMBL/GenBank/DDBJ databases">
        <title>Genome sequencing and assembly of Indian major carp, Cirrhinus mrigala (Hamilton, 1822).</title>
        <authorList>
            <person name="Mohindra V."/>
            <person name="Chowdhury L.M."/>
            <person name="Lal K."/>
            <person name="Jena J.K."/>
        </authorList>
    </citation>
    <scope>NUCLEOTIDE SEQUENCE [LARGE SCALE GENOMIC DNA]</scope>
    <source>
        <strain evidence="6">CM1030</strain>
        <tissue evidence="6">Blood</tissue>
    </source>
</reference>
<evidence type="ECO:0000256" key="3">
    <source>
        <dbReference type="SAM" id="Coils"/>
    </source>
</evidence>
<dbReference type="AlphaFoldDB" id="A0ABD0P300"/>
<feature type="compositionally biased region" description="Basic and acidic residues" evidence="4">
    <location>
        <begin position="34"/>
        <end position="58"/>
    </location>
</feature>
<accession>A0ABD0P300</accession>
<dbReference type="InterPro" id="IPR027417">
    <property type="entry name" value="P-loop_NTPase"/>
</dbReference>
<keyword evidence="3" id="KW-0175">Coiled coil</keyword>
<dbReference type="Gene3D" id="3.40.50.300">
    <property type="entry name" value="P-loop containing nucleotide triphosphate hydrolases"/>
    <property type="match status" value="1"/>
</dbReference>
<evidence type="ECO:0000259" key="5">
    <source>
        <dbReference type="Pfam" id="PF04548"/>
    </source>
</evidence>
<dbReference type="GO" id="GO:0000166">
    <property type="term" value="F:nucleotide binding"/>
    <property type="evidence" value="ECO:0007669"/>
    <property type="project" value="UniProtKB-KW"/>
</dbReference>
<sequence length="533" mass="62243">MNISEQKPRNIAEIISRSSRINGSSIPARYRLNPRTDRHDESEPYRQKTFGERNDNNKQHKTILMVGETGTGKTTLINVMINYMLDIKKEDKVWFEITDEYQSEQTDESDELLVQSQTSSITIYGFYLQESPIDLTIIDTPGYGDTRDPDKDKEIAMGLLNLSRCNDCIHEIDAVCLVINSTVNRLSDRQIYIFDAVQSLFGKDIAKNIVLLFTHSNGYPPKNALTAVIVAKIKSAVNDQNQPVYFLFDNCQSDANDKRFEPIQQKSWDLSFDGMICFFKFVENIKPISFQMTQDVLQQRNQLEAKMSNLRSRVREVEQKQNELKQTQEALEKNKEYVKNKKNFEYEVEVPYKEKVDIDPKRWLLTKKATCCTVCEENCHYPGCWWATNLSWCSVMEDDHCTVCTNKCHYSKHVKTAQIYEIKTKKVKKTYEDLEKKYEEIDDTESVATQLKKELQKLEEQKIKLVMEAFHCVETLEMIALNTDSLLTLQHIDFLIEKLKEINEPEKAKTLENIKNRAEEKTWCKRMLKKIQK</sequence>
<dbReference type="PANTHER" id="PTHR32046:SF11">
    <property type="entry name" value="IMMUNE-ASSOCIATED NUCLEOTIDE-BINDING PROTEIN 10-LIKE"/>
    <property type="match status" value="1"/>
</dbReference>
<gene>
    <name evidence="6" type="ORF">M9458_036706</name>
</gene>
<feature type="coiled-coil region" evidence="3">
    <location>
        <begin position="293"/>
        <end position="341"/>
    </location>
</feature>
<keyword evidence="7" id="KW-1185">Reference proteome</keyword>
<evidence type="ECO:0000256" key="2">
    <source>
        <dbReference type="ARBA" id="ARBA00022741"/>
    </source>
</evidence>
<dbReference type="PROSITE" id="PS00675">
    <property type="entry name" value="SIGMA54_INTERACT_1"/>
    <property type="match status" value="1"/>
</dbReference>
<dbReference type="PANTHER" id="PTHR32046">
    <property type="entry name" value="G DOMAIN-CONTAINING PROTEIN"/>
    <property type="match status" value="1"/>
</dbReference>
<evidence type="ECO:0000256" key="1">
    <source>
        <dbReference type="ARBA" id="ARBA00008535"/>
    </source>
</evidence>
<evidence type="ECO:0000313" key="7">
    <source>
        <dbReference type="Proteomes" id="UP001529510"/>
    </source>
</evidence>
<protein>
    <recommendedName>
        <fullName evidence="5">AIG1-type G domain-containing protein</fullName>
    </recommendedName>
</protein>
<comment type="caution">
    <text evidence="6">The sequence shown here is derived from an EMBL/GenBank/DDBJ whole genome shotgun (WGS) entry which is preliminary data.</text>
</comment>
<feature type="region of interest" description="Disordered" evidence="4">
    <location>
        <begin position="25"/>
        <end position="58"/>
    </location>
</feature>
<comment type="similarity">
    <text evidence="1">Belongs to the TRAFAC class TrmE-Era-EngA-EngB-Septin-like GTPase superfamily. AIG1/Toc34/Toc159-like paraseptin GTPase family. IAN subfamily.</text>
</comment>
<keyword evidence="2" id="KW-0547">Nucleotide-binding</keyword>